<name>A0AAV7NCP4_PLEWA</name>
<keyword evidence="2" id="KW-1185">Reference proteome</keyword>
<evidence type="ECO:0000313" key="2">
    <source>
        <dbReference type="Proteomes" id="UP001066276"/>
    </source>
</evidence>
<evidence type="ECO:0000313" key="1">
    <source>
        <dbReference type="EMBL" id="KAJ1113862.1"/>
    </source>
</evidence>
<organism evidence="1 2">
    <name type="scientific">Pleurodeles waltl</name>
    <name type="common">Iberian ribbed newt</name>
    <dbReference type="NCBI Taxonomy" id="8319"/>
    <lineage>
        <taxon>Eukaryota</taxon>
        <taxon>Metazoa</taxon>
        <taxon>Chordata</taxon>
        <taxon>Craniata</taxon>
        <taxon>Vertebrata</taxon>
        <taxon>Euteleostomi</taxon>
        <taxon>Amphibia</taxon>
        <taxon>Batrachia</taxon>
        <taxon>Caudata</taxon>
        <taxon>Salamandroidea</taxon>
        <taxon>Salamandridae</taxon>
        <taxon>Pleurodelinae</taxon>
        <taxon>Pleurodeles</taxon>
    </lineage>
</organism>
<accession>A0AAV7NCP4</accession>
<protein>
    <submittedName>
        <fullName evidence="1">Uncharacterized protein</fullName>
    </submittedName>
</protein>
<sequence length="132" mass="14775">MKIMLTHEKGSLVFAFTELMLLNNPMSLFLETVKAEGCVLFNKWEIGDVLALGNGHYLIAAIRVIEAKYKLNLCPVPPSVLTALGIVCTIQLKLKSTSETISNHRNLEKQKRLPSFPFTALVQVFDEQKKSV</sequence>
<comment type="caution">
    <text evidence="1">The sequence shown here is derived from an EMBL/GenBank/DDBJ whole genome shotgun (WGS) entry which is preliminary data.</text>
</comment>
<proteinExistence type="predicted"/>
<dbReference type="EMBL" id="JANPWB010000012">
    <property type="protein sequence ID" value="KAJ1113862.1"/>
    <property type="molecule type" value="Genomic_DNA"/>
</dbReference>
<reference evidence="1" key="1">
    <citation type="journal article" date="2022" name="bioRxiv">
        <title>Sequencing and chromosome-scale assembly of the giantPleurodeles waltlgenome.</title>
        <authorList>
            <person name="Brown T."/>
            <person name="Elewa A."/>
            <person name="Iarovenko S."/>
            <person name="Subramanian E."/>
            <person name="Araus A.J."/>
            <person name="Petzold A."/>
            <person name="Susuki M."/>
            <person name="Suzuki K.-i.T."/>
            <person name="Hayashi T."/>
            <person name="Toyoda A."/>
            <person name="Oliveira C."/>
            <person name="Osipova E."/>
            <person name="Leigh N.D."/>
            <person name="Simon A."/>
            <person name="Yun M.H."/>
        </authorList>
    </citation>
    <scope>NUCLEOTIDE SEQUENCE</scope>
    <source>
        <strain evidence="1">20211129_DDA</strain>
        <tissue evidence="1">Liver</tissue>
    </source>
</reference>
<dbReference type="AlphaFoldDB" id="A0AAV7NCP4"/>
<dbReference type="Proteomes" id="UP001066276">
    <property type="component" value="Chromosome 8"/>
</dbReference>
<gene>
    <name evidence="1" type="ORF">NDU88_002103</name>
</gene>